<feature type="non-terminal residue" evidence="6">
    <location>
        <position position="1"/>
    </location>
</feature>
<dbReference type="InterPro" id="IPR023211">
    <property type="entry name" value="DNA_pol_palm_dom_sf"/>
</dbReference>
<organism evidence="6 7">
    <name type="scientific">Funneliformis mosseae</name>
    <name type="common">Endomycorrhizal fungus</name>
    <name type="synonym">Glomus mosseae</name>
    <dbReference type="NCBI Taxonomy" id="27381"/>
    <lineage>
        <taxon>Eukaryota</taxon>
        <taxon>Fungi</taxon>
        <taxon>Fungi incertae sedis</taxon>
        <taxon>Mucoromycota</taxon>
        <taxon>Glomeromycotina</taxon>
        <taxon>Glomeromycetes</taxon>
        <taxon>Glomerales</taxon>
        <taxon>Glomeraceae</taxon>
        <taxon>Funneliformis</taxon>
    </lineage>
</organism>
<feature type="domain" description="DNA-directed DNA polymerase family B multifunctional" evidence="5">
    <location>
        <begin position="7"/>
        <end position="47"/>
    </location>
</feature>
<evidence type="ECO:0000313" key="7">
    <source>
        <dbReference type="Proteomes" id="UP000789375"/>
    </source>
</evidence>
<feature type="non-terminal residue" evidence="6">
    <location>
        <position position="61"/>
    </location>
</feature>
<sequence length="61" mass="7158">KGLENKRPVMGLDFAFLYSSIIINYNLLPEKMISRLSEVNALKRENKVLHNIEFYFNGRNV</sequence>
<comment type="caution">
    <text evidence="6">The sequence shown here is derived from an EMBL/GenBank/DDBJ whole genome shotgun (WGS) entry which is preliminary data.</text>
</comment>
<accession>A0A9N9NLI2</accession>
<dbReference type="AlphaFoldDB" id="A0A9N9NLI2"/>
<reference evidence="6" key="1">
    <citation type="submission" date="2021-06" db="EMBL/GenBank/DDBJ databases">
        <authorList>
            <person name="Kallberg Y."/>
            <person name="Tangrot J."/>
            <person name="Rosling A."/>
        </authorList>
    </citation>
    <scope>NUCLEOTIDE SEQUENCE</scope>
    <source>
        <strain evidence="6">87-6 pot B 2015</strain>
    </source>
</reference>
<evidence type="ECO:0000256" key="3">
    <source>
        <dbReference type="ARBA" id="ARBA00022695"/>
    </source>
</evidence>
<name>A0A9N9NLI2_FUNMO</name>
<evidence type="ECO:0000256" key="4">
    <source>
        <dbReference type="ARBA" id="ARBA00022932"/>
    </source>
</evidence>
<evidence type="ECO:0000256" key="1">
    <source>
        <dbReference type="ARBA" id="ARBA00012417"/>
    </source>
</evidence>
<dbReference type="SUPFAM" id="SSF56672">
    <property type="entry name" value="DNA/RNA polymerases"/>
    <property type="match status" value="1"/>
</dbReference>
<dbReference type="InterPro" id="IPR043502">
    <property type="entry name" value="DNA/RNA_pol_sf"/>
</dbReference>
<protein>
    <recommendedName>
        <fullName evidence="1">DNA-directed DNA polymerase</fullName>
        <ecNumber evidence="1">2.7.7.7</ecNumber>
    </recommendedName>
</protein>
<dbReference type="GO" id="GO:0000166">
    <property type="term" value="F:nucleotide binding"/>
    <property type="evidence" value="ECO:0007669"/>
    <property type="project" value="InterPro"/>
</dbReference>
<evidence type="ECO:0000259" key="5">
    <source>
        <dbReference type="Pfam" id="PF00136"/>
    </source>
</evidence>
<dbReference type="Gene3D" id="3.90.1600.10">
    <property type="entry name" value="Palm domain of DNA polymerase"/>
    <property type="match status" value="1"/>
</dbReference>
<dbReference type="EMBL" id="CAJVPP010020388">
    <property type="protein sequence ID" value="CAG8740285.1"/>
    <property type="molecule type" value="Genomic_DNA"/>
</dbReference>
<gene>
    <name evidence="6" type="ORF">FMOSSE_LOCUS16109</name>
</gene>
<dbReference type="Proteomes" id="UP000789375">
    <property type="component" value="Unassembled WGS sequence"/>
</dbReference>
<keyword evidence="2" id="KW-0808">Transferase</keyword>
<keyword evidence="4" id="KW-0239">DNA-directed DNA polymerase</keyword>
<dbReference type="EC" id="2.7.7.7" evidence="1"/>
<keyword evidence="3" id="KW-0548">Nucleotidyltransferase</keyword>
<evidence type="ECO:0000313" key="6">
    <source>
        <dbReference type="EMBL" id="CAG8740285.1"/>
    </source>
</evidence>
<dbReference type="InterPro" id="IPR006134">
    <property type="entry name" value="DNA-dir_DNA_pol_B_multi_dom"/>
</dbReference>
<evidence type="ECO:0000256" key="2">
    <source>
        <dbReference type="ARBA" id="ARBA00022679"/>
    </source>
</evidence>
<proteinExistence type="predicted"/>
<keyword evidence="7" id="KW-1185">Reference proteome</keyword>
<dbReference type="GO" id="GO:0003677">
    <property type="term" value="F:DNA binding"/>
    <property type="evidence" value="ECO:0007669"/>
    <property type="project" value="InterPro"/>
</dbReference>
<dbReference type="GO" id="GO:0003887">
    <property type="term" value="F:DNA-directed DNA polymerase activity"/>
    <property type="evidence" value="ECO:0007669"/>
    <property type="project" value="UniProtKB-KW"/>
</dbReference>
<dbReference type="Pfam" id="PF00136">
    <property type="entry name" value="DNA_pol_B"/>
    <property type="match status" value="1"/>
</dbReference>